<evidence type="ECO:0000313" key="6">
    <source>
        <dbReference type="Proteomes" id="UP001350972"/>
    </source>
</evidence>
<dbReference type="SUPFAM" id="SSF53807">
    <property type="entry name" value="Helical backbone' metal receptor"/>
    <property type="match status" value="1"/>
</dbReference>
<dbReference type="PANTHER" id="PTHR30535:SF34">
    <property type="entry name" value="MOLYBDATE-BINDING PROTEIN MOLA"/>
    <property type="match status" value="1"/>
</dbReference>
<dbReference type="Gene3D" id="1.20.58.2180">
    <property type="match status" value="1"/>
</dbReference>
<dbReference type="Proteomes" id="UP001350972">
    <property type="component" value="Chromosome"/>
</dbReference>
<dbReference type="Gene3D" id="3.40.50.1980">
    <property type="entry name" value="Nitrogenase molybdenum iron protein domain"/>
    <property type="match status" value="2"/>
</dbReference>
<dbReference type="PROSITE" id="PS50983">
    <property type="entry name" value="FE_B12_PBP"/>
    <property type="match status" value="1"/>
</dbReference>
<dbReference type="InterPro" id="IPR002491">
    <property type="entry name" value="ABC_transptr_periplasmic_BD"/>
</dbReference>
<dbReference type="PANTHER" id="PTHR30535">
    <property type="entry name" value="VITAMIN B12-BINDING PROTEIN"/>
    <property type="match status" value="1"/>
</dbReference>
<gene>
    <name evidence="3" type="ORF">CFY86_12850</name>
    <name evidence="4" type="ORF">LM286_13840</name>
</gene>
<feature type="domain" description="Fe/B12 periplasmic-binding" evidence="2">
    <location>
        <begin position="39"/>
        <end position="298"/>
    </location>
</feature>
<protein>
    <submittedName>
        <fullName evidence="3">ABC transporter substrate-binding protein</fullName>
    </submittedName>
</protein>
<dbReference type="Proteomes" id="UP000229713">
    <property type="component" value="Unassembled WGS sequence"/>
</dbReference>
<evidence type="ECO:0000313" key="5">
    <source>
        <dbReference type="Proteomes" id="UP000229713"/>
    </source>
</evidence>
<evidence type="ECO:0000259" key="2">
    <source>
        <dbReference type="PROSITE" id="PS50983"/>
    </source>
</evidence>
<reference evidence="3 5" key="1">
    <citation type="submission" date="2017-07" db="EMBL/GenBank/DDBJ databases">
        <title>Raoultella ornithinolytica strain HH3 draft genome.</title>
        <authorList>
            <person name="Duceppe M.-O."/>
            <person name="Huang H."/>
            <person name="Phipps-Todd B."/>
        </authorList>
    </citation>
    <scope>NUCLEOTIDE SEQUENCE [LARGE SCALE GENOMIC DNA]</scope>
    <source>
        <strain evidence="3 5">HH3</strain>
    </source>
</reference>
<proteinExistence type="predicted"/>
<dbReference type="Pfam" id="PF01497">
    <property type="entry name" value="Peripla_BP_2"/>
    <property type="match status" value="1"/>
</dbReference>
<dbReference type="RefSeq" id="WP_004861810.1">
    <property type="nucleotide sequence ID" value="NZ_CABMIM010000011.1"/>
</dbReference>
<evidence type="ECO:0000256" key="1">
    <source>
        <dbReference type="SAM" id="SignalP"/>
    </source>
</evidence>
<dbReference type="AlphaFoldDB" id="A0A855EYR3"/>
<evidence type="ECO:0000313" key="4">
    <source>
        <dbReference type="EMBL" id="WWC09462.1"/>
    </source>
</evidence>
<dbReference type="EMBL" id="NKYI01000019">
    <property type="protein sequence ID" value="PIK84071.1"/>
    <property type="molecule type" value="Genomic_DNA"/>
</dbReference>
<dbReference type="InterPro" id="IPR050902">
    <property type="entry name" value="ABC_Transporter_SBP"/>
</dbReference>
<feature type="signal peptide" evidence="1">
    <location>
        <begin position="1"/>
        <end position="19"/>
    </location>
</feature>
<evidence type="ECO:0000313" key="3">
    <source>
        <dbReference type="EMBL" id="PIK84071.1"/>
    </source>
</evidence>
<name>A0A855EYR3_RAOOR</name>
<keyword evidence="6" id="KW-1185">Reference proteome</keyword>
<keyword evidence="1" id="KW-0732">Signal</keyword>
<accession>A0A855EYR3</accession>
<dbReference type="EMBL" id="CP145163">
    <property type="protein sequence ID" value="WWC09462.1"/>
    <property type="molecule type" value="Genomic_DNA"/>
</dbReference>
<sequence>MKKIAAGLLSLLLAFPVLADRQVTDDAGHPVILPDRVTQVAEGWFAHHSLLMTLGVGDRIVATVNRPDSRPWMFHIAPRLNQVLISRGPHFTSEALLTRDAQVVFVAQGNGDADAYRQAGLAVMEMHFTDYPSLAHAVETTAAVFDTPQVRARAQAYNRYLQQVIAVTTQRNRGLTDGERPRVLHIQSLKPLKVDGSHTLIDTWIHLAGGRNAAAEISGNMQEISPEKVLAWQPDIIILGAGCGDLQHSAYGKLFAPLRAVKNGKVWQNPAGVFPWDRYGTESALQIQWAAKRLQPQRFNDLDMIAITRDFYQRFFDYSLTGSEAERILQALPPQVKVGR</sequence>
<organism evidence="3 5">
    <name type="scientific">Raoultella ornithinolytica</name>
    <name type="common">Klebsiella ornithinolytica</name>
    <dbReference type="NCBI Taxonomy" id="54291"/>
    <lineage>
        <taxon>Bacteria</taxon>
        <taxon>Pseudomonadati</taxon>
        <taxon>Pseudomonadota</taxon>
        <taxon>Gammaproteobacteria</taxon>
        <taxon>Enterobacterales</taxon>
        <taxon>Enterobacteriaceae</taxon>
        <taxon>Klebsiella/Raoultella group</taxon>
        <taxon>Raoultella</taxon>
    </lineage>
</organism>
<feature type="chain" id="PRO_5032642577" evidence="1">
    <location>
        <begin position="20"/>
        <end position="340"/>
    </location>
</feature>
<reference evidence="4 6" key="2">
    <citation type="submission" date="2024-02" db="EMBL/GenBank/DDBJ databases">
        <title>Tn5403 promotes plasmid rearrangements and degradation of the Klebsiella pneumoniae carbapenemase (KPC) transposon Tn4401.</title>
        <authorList>
            <person name="Sheppard A.E."/>
            <person name="Barry K.E."/>
            <person name="Parikh H.I."/>
            <person name="Vegesana K."/>
            <person name="Sebra R."/>
            <person name="George S."/>
            <person name="Sanderson N.D."/>
            <person name="Stoesser N."/>
            <person name="Eyre D.W."/>
            <person name="Crook D.W."/>
            <person name="Walker A.S."/>
            <person name="Mathers A.J."/>
        </authorList>
    </citation>
    <scope>NUCLEOTIDE SEQUENCE [LARGE SCALE GENOMIC DNA]</scope>
    <source>
        <strain evidence="4 6">CAV1921</strain>
    </source>
</reference>